<dbReference type="FunFam" id="2.70.170.10:FF:000030">
    <property type="entry name" value="AcetylCholine Receptor"/>
    <property type="match status" value="1"/>
</dbReference>
<dbReference type="OrthoDB" id="6050817at2759"/>
<sequence>MLAISVFQLLVADKLPPSSFSTPWIVVYFNFTLFISGTASFIQVIVLNLHHRADQQMSEWIVFNVLQPLATITFIDVPGFTACRCISKQDENMIKQKIFIPEDAQLWILLARCVDRLGLVLFLLTFSVGIGHGNTFSSTNDSDQSAVKSLTHVYDGTISPLKNLSSILFRNYDSGVRPYCLGQEEIIDLSVDLAVRQLIDLDEPNQFITMNIWMRLGWRDCQLTWDPNEFAGITSLRVPYSRLWIPDIALYERVSDEFYGLKDYPVAIYSDGLVKYNFPSTVEVLCPVDVTNFPFDTQVCSLKFSSWSYHGFHLNITSNAMAADLSNLLENVEWIIKKGPAHRCVSYYKSIPYSYPDVTFSIFIERKPDYYVTNILIPSFFITCISILGFFLPVDCGEKVALELTVMLAISVFQLLVADKLPPSSDSTPWIVVYFNFTLFLSGTASLIQVIVLNLHYRADEKMSDWILFKVLQPLAILSFTNVPGFTPFPWKSKEDDNIENNRITSLEDPQLWILLAKCVDRLGLVVFVLVFLIGTVSMLTAVTTC</sequence>
<comment type="similarity">
    <text evidence="14">Belongs to the ligand-gated ion channel (TC 1.A.9) family.</text>
</comment>
<gene>
    <name evidence="17" type="ORF">MGAL_10B091802</name>
</gene>
<evidence type="ECO:0000259" key="15">
    <source>
        <dbReference type="Pfam" id="PF02931"/>
    </source>
</evidence>
<evidence type="ECO:0000313" key="18">
    <source>
        <dbReference type="Proteomes" id="UP000596742"/>
    </source>
</evidence>
<evidence type="ECO:0000256" key="1">
    <source>
        <dbReference type="ARBA" id="ARBA00022448"/>
    </source>
</evidence>
<keyword evidence="4 14" id="KW-1133">Transmembrane helix</keyword>
<dbReference type="EMBL" id="UYJE01000769">
    <property type="protein sequence ID" value="VDH96258.1"/>
    <property type="molecule type" value="Genomic_DNA"/>
</dbReference>
<name>A0A8B6BXL6_MYTGA</name>
<keyword evidence="18" id="KW-1185">Reference proteome</keyword>
<feature type="transmembrane region" description="Helical" evidence="14">
    <location>
        <begin position="430"/>
        <end position="455"/>
    </location>
</feature>
<dbReference type="InterPro" id="IPR038050">
    <property type="entry name" value="Neuro_actylchol_rec"/>
</dbReference>
<keyword evidence="5" id="KW-0770">Synapse</keyword>
<keyword evidence="8" id="KW-1015">Disulfide bond</keyword>
<evidence type="ECO:0000256" key="2">
    <source>
        <dbReference type="ARBA" id="ARBA00022475"/>
    </source>
</evidence>
<dbReference type="SUPFAM" id="SSF90112">
    <property type="entry name" value="Neurotransmitter-gated ion-channel transmembrane pore"/>
    <property type="match status" value="2"/>
</dbReference>
<dbReference type="InterPro" id="IPR002394">
    <property type="entry name" value="Nicotinic_acetylcholine_rcpt"/>
</dbReference>
<accession>A0A8B6BXL6</accession>
<organism evidence="17 18">
    <name type="scientific">Mytilus galloprovincialis</name>
    <name type="common">Mediterranean mussel</name>
    <dbReference type="NCBI Taxonomy" id="29158"/>
    <lineage>
        <taxon>Eukaryota</taxon>
        <taxon>Metazoa</taxon>
        <taxon>Spiralia</taxon>
        <taxon>Lophotrochozoa</taxon>
        <taxon>Mollusca</taxon>
        <taxon>Bivalvia</taxon>
        <taxon>Autobranchia</taxon>
        <taxon>Pteriomorphia</taxon>
        <taxon>Mytilida</taxon>
        <taxon>Mytiloidea</taxon>
        <taxon>Mytilidae</taxon>
        <taxon>Mytilinae</taxon>
        <taxon>Mytilus</taxon>
    </lineage>
</organism>
<dbReference type="InterPro" id="IPR006201">
    <property type="entry name" value="Neur_channel"/>
</dbReference>
<dbReference type="Pfam" id="PF02932">
    <property type="entry name" value="Neur_chan_memb"/>
    <property type="match status" value="2"/>
</dbReference>
<dbReference type="Gene3D" id="1.20.58.390">
    <property type="entry name" value="Neurotransmitter-gated ion-channel transmembrane domain"/>
    <property type="match status" value="2"/>
</dbReference>
<feature type="domain" description="Neurotransmitter-gated ion-channel transmembrane" evidence="16">
    <location>
        <begin position="375"/>
        <end position="505"/>
    </location>
</feature>
<feature type="transmembrane region" description="Helical" evidence="14">
    <location>
        <begin position="370"/>
        <end position="393"/>
    </location>
</feature>
<dbReference type="PRINTS" id="PR00254">
    <property type="entry name" value="NICOTINICR"/>
</dbReference>
<evidence type="ECO:0000256" key="6">
    <source>
        <dbReference type="ARBA" id="ARBA00023065"/>
    </source>
</evidence>
<evidence type="ECO:0000256" key="4">
    <source>
        <dbReference type="ARBA" id="ARBA00022989"/>
    </source>
</evidence>
<evidence type="ECO:0000256" key="12">
    <source>
        <dbReference type="ARBA" id="ARBA00023303"/>
    </source>
</evidence>
<keyword evidence="2" id="KW-1003">Cell membrane</keyword>
<evidence type="ECO:0000256" key="9">
    <source>
        <dbReference type="ARBA" id="ARBA00023170"/>
    </source>
</evidence>
<dbReference type="CDD" id="cd19051">
    <property type="entry name" value="LGIC_TM_cation"/>
    <property type="match status" value="2"/>
</dbReference>
<feature type="transmembrane region" description="Helical" evidence="14">
    <location>
        <begin position="61"/>
        <end position="80"/>
    </location>
</feature>
<dbReference type="GO" id="GO:0004888">
    <property type="term" value="F:transmembrane signaling receptor activity"/>
    <property type="evidence" value="ECO:0007669"/>
    <property type="project" value="InterPro"/>
</dbReference>
<evidence type="ECO:0000256" key="5">
    <source>
        <dbReference type="ARBA" id="ARBA00023018"/>
    </source>
</evidence>
<dbReference type="CDD" id="cd18997">
    <property type="entry name" value="LGIC_ECD_nAChR"/>
    <property type="match status" value="1"/>
</dbReference>
<evidence type="ECO:0000256" key="14">
    <source>
        <dbReference type="RuleBase" id="RU000687"/>
    </source>
</evidence>
<proteinExistence type="inferred from homology"/>
<dbReference type="PROSITE" id="PS00236">
    <property type="entry name" value="NEUROTR_ION_CHANNEL"/>
    <property type="match status" value="1"/>
</dbReference>
<dbReference type="InterPro" id="IPR036719">
    <property type="entry name" value="Neuro-gated_channel_TM_sf"/>
</dbReference>
<evidence type="ECO:0000256" key="3">
    <source>
        <dbReference type="ARBA" id="ARBA00022692"/>
    </source>
</evidence>
<evidence type="ECO:0000256" key="10">
    <source>
        <dbReference type="ARBA" id="ARBA00023180"/>
    </source>
</evidence>
<dbReference type="GO" id="GO:0022848">
    <property type="term" value="F:acetylcholine-gated monoatomic cation-selective channel activity"/>
    <property type="evidence" value="ECO:0007669"/>
    <property type="project" value="InterPro"/>
</dbReference>
<dbReference type="InterPro" id="IPR006202">
    <property type="entry name" value="Neur_chan_lig-bd"/>
</dbReference>
<feature type="transmembrane region" description="Helical" evidence="14">
    <location>
        <begin position="400"/>
        <end position="418"/>
    </location>
</feature>
<evidence type="ECO:0000256" key="13">
    <source>
        <dbReference type="ARBA" id="ARBA00034099"/>
    </source>
</evidence>
<dbReference type="PANTHER" id="PTHR18945">
    <property type="entry name" value="NEUROTRANSMITTER GATED ION CHANNEL"/>
    <property type="match status" value="1"/>
</dbReference>
<feature type="domain" description="Neurotransmitter-gated ion-channel ligand-binding" evidence="15">
    <location>
        <begin position="163"/>
        <end position="368"/>
    </location>
</feature>
<evidence type="ECO:0000313" key="17">
    <source>
        <dbReference type="EMBL" id="VDH96258.1"/>
    </source>
</evidence>
<feature type="domain" description="Neurotransmitter-gated ion-channel transmembrane" evidence="16">
    <location>
        <begin position="2"/>
        <end position="82"/>
    </location>
</feature>
<dbReference type="SUPFAM" id="SSF63712">
    <property type="entry name" value="Nicotinic receptor ligand binding domain-like"/>
    <property type="match status" value="1"/>
</dbReference>
<keyword evidence="11" id="KW-1071">Ligand-gated ion channel</keyword>
<keyword evidence="3 14" id="KW-0812">Transmembrane</keyword>
<dbReference type="InterPro" id="IPR006029">
    <property type="entry name" value="Neurotrans-gated_channel_TM"/>
</dbReference>
<keyword evidence="10" id="KW-0325">Glycoprotein</keyword>
<dbReference type="PRINTS" id="PR00252">
    <property type="entry name" value="NRIONCHANNEL"/>
</dbReference>
<dbReference type="InterPro" id="IPR018000">
    <property type="entry name" value="Neurotransmitter_ion_chnl_CS"/>
</dbReference>
<reference evidence="17" key="1">
    <citation type="submission" date="2018-11" db="EMBL/GenBank/DDBJ databases">
        <authorList>
            <person name="Alioto T."/>
            <person name="Alioto T."/>
        </authorList>
    </citation>
    <scope>NUCLEOTIDE SEQUENCE</scope>
</reference>
<dbReference type="Pfam" id="PF02931">
    <property type="entry name" value="Neur_chan_LBD"/>
    <property type="match status" value="1"/>
</dbReference>
<evidence type="ECO:0000256" key="7">
    <source>
        <dbReference type="ARBA" id="ARBA00023136"/>
    </source>
</evidence>
<feature type="transmembrane region" description="Helical" evidence="14">
    <location>
        <begin position="523"/>
        <end position="543"/>
    </location>
</feature>
<keyword evidence="1 14" id="KW-0813">Transport</keyword>
<feature type="transmembrane region" description="Helical" evidence="14">
    <location>
        <begin position="24"/>
        <end position="49"/>
    </location>
</feature>
<evidence type="ECO:0000259" key="16">
    <source>
        <dbReference type="Pfam" id="PF02932"/>
    </source>
</evidence>
<comment type="caution">
    <text evidence="17">The sequence shown here is derived from an EMBL/GenBank/DDBJ whole genome shotgun (WGS) entry which is preliminary data.</text>
</comment>
<evidence type="ECO:0000256" key="8">
    <source>
        <dbReference type="ARBA" id="ARBA00023157"/>
    </source>
</evidence>
<keyword evidence="6 14" id="KW-0406">Ion transport</keyword>
<keyword evidence="7 14" id="KW-0472">Membrane</keyword>
<protein>
    <submittedName>
        <fullName evidence="17">Uncharacterized protein</fullName>
    </submittedName>
</protein>
<keyword evidence="9" id="KW-0675">Receptor</keyword>
<dbReference type="Gene3D" id="2.70.170.10">
    <property type="entry name" value="Neurotransmitter-gated ion-channel ligand-binding domain"/>
    <property type="match status" value="1"/>
</dbReference>
<evidence type="ECO:0000256" key="11">
    <source>
        <dbReference type="ARBA" id="ARBA00023286"/>
    </source>
</evidence>
<keyword evidence="12 14" id="KW-0407">Ion channel</keyword>
<dbReference type="InterPro" id="IPR036734">
    <property type="entry name" value="Neur_chan_lig-bd_sf"/>
</dbReference>
<comment type="caution">
    <text evidence="14">Lacks conserved residue(s) required for the propagation of feature annotation.</text>
</comment>
<dbReference type="AlphaFoldDB" id="A0A8B6BXL6"/>
<dbReference type="Proteomes" id="UP000596742">
    <property type="component" value="Unassembled WGS sequence"/>
</dbReference>
<dbReference type="GO" id="GO:0045211">
    <property type="term" value="C:postsynaptic membrane"/>
    <property type="evidence" value="ECO:0007669"/>
    <property type="project" value="InterPro"/>
</dbReference>
<comment type="subcellular location">
    <subcellularLocation>
        <location evidence="13">Synaptic cell membrane</location>
        <topology evidence="13">Multi-pass membrane protein</topology>
    </subcellularLocation>
</comment>